<comment type="caution">
    <text evidence="2">The sequence shown here is derived from an EMBL/GenBank/DDBJ whole genome shotgun (WGS) entry which is preliminary data.</text>
</comment>
<feature type="compositionally biased region" description="Basic and acidic residues" evidence="1">
    <location>
        <begin position="122"/>
        <end position="136"/>
    </location>
</feature>
<name>A0ABR0LSF6_9PEZI</name>
<feature type="region of interest" description="Disordered" evidence="1">
    <location>
        <begin position="39"/>
        <end position="142"/>
    </location>
</feature>
<dbReference type="EMBL" id="JAVRRA010011670">
    <property type="protein sequence ID" value="KAK5239956.1"/>
    <property type="molecule type" value="Genomic_DNA"/>
</dbReference>
<reference evidence="2 3" key="1">
    <citation type="submission" date="2023-08" db="EMBL/GenBank/DDBJ databases">
        <title>Black Yeasts Isolated from many extreme environments.</title>
        <authorList>
            <person name="Coleine C."/>
            <person name="Stajich J.E."/>
            <person name="Selbmann L."/>
        </authorList>
    </citation>
    <scope>NUCLEOTIDE SEQUENCE [LARGE SCALE GENOMIC DNA]</scope>
    <source>
        <strain evidence="2 3">CCFEE 536</strain>
    </source>
</reference>
<dbReference type="Proteomes" id="UP001357485">
    <property type="component" value="Unassembled WGS sequence"/>
</dbReference>
<organism evidence="2 3">
    <name type="scientific">Cryomyces antarcticus</name>
    <dbReference type="NCBI Taxonomy" id="329879"/>
    <lineage>
        <taxon>Eukaryota</taxon>
        <taxon>Fungi</taxon>
        <taxon>Dikarya</taxon>
        <taxon>Ascomycota</taxon>
        <taxon>Pezizomycotina</taxon>
        <taxon>Dothideomycetes</taxon>
        <taxon>Dothideomycetes incertae sedis</taxon>
        <taxon>Cryomyces</taxon>
    </lineage>
</organism>
<sequence>MAGEAIGGGVLGSVVGGLVGGVGASLLGSAFEGAKTQHYQDQGYTQDGSYTQSYAETGHRPAVQGQPERYGQAEYKQTQYPSGGRREEYQRFEQDGRTGQAGYGFEQSVETRPTHGGGYEQTTERRYEKPGGRWESEVQTEG</sequence>
<protein>
    <recommendedName>
        <fullName evidence="4">Glycine zipper domain-containing protein</fullName>
    </recommendedName>
</protein>
<evidence type="ECO:0000313" key="2">
    <source>
        <dbReference type="EMBL" id="KAK5239956.1"/>
    </source>
</evidence>
<feature type="compositionally biased region" description="Polar residues" evidence="1">
    <location>
        <begin position="39"/>
        <end position="55"/>
    </location>
</feature>
<evidence type="ECO:0000256" key="1">
    <source>
        <dbReference type="SAM" id="MobiDB-lite"/>
    </source>
</evidence>
<feature type="non-terminal residue" evidence="2">
    <location>
        <position position="142"/>
    </location>
</feature>
<evidence type="ECO:0000313" key="3">
    <source>
        <dbReference type="Proteomes" id="UP001357485"/>
    </source>
</evidence>
<gene>
    <name evidence="2" type="ORF">LTR16_011300</name>
</gene>
<feature type="compositionally biased region" description="Basic and acidic residues" evidence="1">
    <location>
        <begin position="84"/>
        <end position="96"/>
    </location>
</feature>
<proteinExistence type="predicted"/>
<keyword evidence="3" id="KW-1185">Reference proteome</keyword>
<evidence type="ECO:0008006" key="4">
    <source>
        <dbReference type="Google" id="ProtNLM"/>
    </source>
</evidence>
<accession>A0ABR0LSF6</accession>